<keyword evidence="1" id="KW-1133">Transmembrane helix</keyword>
<accession>A0A6F8VDB6</accession>
<reference evidence="3" key="1">
    <citation type="submission" date="2020-03" db="EMBL/GenBank/DDBJ databases">
        <title>Complete genome sequence of sulfur-oxidizing bacterium skT11.</title>
        <authorList>
            <person name="Kanda M."/>
            <person name="Kojima H."/>
            <person name="Fukui M."/>
        </authorList>
    </citation>
    <scope>NUCLEOTIDE SEQUENCE [LARGE SCALE GENOMIC DNA]</scope>
    <source>
        <strain evidence="3">skT11</strain>
    </source>
</reference>
<dbReference type="KEGG" id="slac:SKTS_16410"/>
<evidence type="ECO:0000256" key="1">
    <source>
        <dbReference type="SAM" id="Phobius"/>
    </source>
</evidence>
<evidence type="ECO:0000313" key="3">
    <source>
        <dbReference type="Proteomes" id="UP000502260"/>
    </source>
</evidence>
<keyword evidence="1" id="KW-0812">Transmembrane</keyword>
<keyword evidence="1" id="KW-0472">Membrane</keyword>
<feature type="transmembrane region" description="Helical" evidence="1">
    <location>
        <begin position="21"/>
        <end position="44"/>
    </location>
</feature>
<name>A0A6F8VDB6_9PROT</name>
<feature type="transmembrane region" description="Helical" evidence="1">
    <location>
        <begin position="64"/>
        <end position="85"/>
    </location>
</feature>
<dbReference type="Proteomes" id="UP000502260">
    <property type="component" value="Chromosome"/>
</dbReference>
<organism evidence="2 3">
    <name type="scientific">Sulfurimicrobium lacus</name>
    <dbReference type="NCBI Taxonomy" id="2715678"/>
    <lineage>
        <taxon>Bacteria</taxon>
        <taxon>Pseudomonadati</taxon>
        <taxon>Pseudomonadota</taxon>
        <taxon>Betaproteobacteria</taxon>
        <taxon>Nitrosomonadales</taxon>
        <taxon>Sulfuricellaceae</taxon>
        <taxon>Sulfurimicrobium</taxon>
    </lineage>
</organism>
<evidence type="ECO:0000313" key="2">
    <source>
        <dbReference type="EMBL" id="BCB26755.1"/>
    </source>
</evidence>
<gene>
    <name evidence="2" type="ORF">SKTS_16410</name>
</gene>
<protein>
    <submittedName>
        <fullName evidence="2">Uncharacterized protein</fullName>
    </submittedName>
</protein>
<dbReference type="EMBL" id="AP022853">
    <property type="protein sequence ID" value="BCB26755.1"/>
    <property type="molecule type" value="Genomic_DNA"/>
</dbReference>
<sequence>MTAIITAAVSMVPATIVSAPVLAVIASIIPALVAAVIPTIAVTFLVTRDILAVIPSVLHEVDALAAGIVFVAVLAPVFGVTWGYAQIDRRTVRRNPSDYHRLRINQ</sequence>
<dbReference type="AlphaFoldDB" id="A0A6F8VDB6"/>
<keyword evidence="3" id="KW-1185">Reference proteome</keyword>
<proteinExistence type="predicted"/>